<dbReference type="HOGENOM" id="CLU_124897_1_0_5"/>
<keyword evidence="3" id="KW-1185">Reference proteome</keyword>
<evidence type="ECO:0000313" key="3">
    <source>
        <dbReference type="Proteomes" id="UP000002586"/>
    </source>
</evidence>
<sequence>MKYFELHEFRCPCCGRADMQSPFLTQLDQAREWAGVAFHINSGFRCAHHNRAVGGKPGSSHTLGLAVDLKAIESGSRFHMIRGLLQAGFKRIGVDVKRGFLHVDADASKPQQVMWGY</sequence>
<proteinExistence type="predicted"/>
<dbReference type="InterPro" id="IPR013230">
    <property type="entry name" value="Peptidase_M15A_C"/>
</dbReference>
<dbReference type="AlphaFoldDB" id="A0L8A3"/>
<dbReference type="Proteomes" id="UP000002586">
    <property type="component" value="Chromosome"/>
</dbReference>
<gene>
    <name evidence="2" type="ordered locus">Mmc1_1687</name>
</gene>
<name>A0L8A3_MAGMM</name>
<reference evidence="3" key="1">
    <citation type="journal article" date="2009" name="Appl. Environ. Microbiol.">
        <title>Complete genome sequence of the chemolithoautotrophic marine magnetotactic coccus strain MC-1.</title>
        <authorList>
            <person name="Schubbe S."/>
            <person name="Williams T.J."/>
            <person name="Xie G."/>
            <person name="Kiss H.E."/>
            <person name="Brettin T.S."/>
            <person name="Martinez D."/>
            <person name="Ross C.A."/>
            <person name="Schuler D."/>
            <person name="Cox B.L."/>
            <person name="Nealson K.H."/>
            <person name="Bazylinski D.A."/>
        </authorList>
    </citation>
    <scope>NUCLEOTIDE SEQUENCE [LARGE SCALE GENOMIC DNA]</scope>
    <source>
        <strain evidence="3">ATCC BAA-1437 / JCM 17883 / MC-1</strain>
    </source>
</reference>
<evidence type="ECO:0000259" key="1">
    <source>
        <dbReference type="Pfam" id="PF08291"/>
    </source>
</evidence>
<feature type="domain" description="Peptidase M15A C-terminal" evidence="1">
    <location>
        <begin position="20"/>
        <end position="104"/>
    </location>
</feature>
<dbReference type="Gene3D" id="3.30.1380.10">
    <property type="match status" value="1"/>
</dbReference>
<organism evidence="2 3">
    <name type="scientific">Magnetococcus marinus (strain ATCC BAA-1437 / JCM 17883 / MC-1)</name>
    <dbReference type="NCBI Taxonomy" id="156889"/>
    <lineage>
        <taxon>Bacteria</taxon>
        <taxon>Pseudomonadati</taxon>
        <taxon>Pseudomonadota</taxon>
        <taxon>Magnetococcia</taxon>
        <taxon>Magnetococcales</taxon>
        <taxon>Magnetococcaceae</taxon>
        <taxon>Magnetococcus</taxon>
    </lineage>
</organism>
<evidence type="ECO:0000313" key="2">
    <source>
        <dbReference type="EMBL" id="ABK44196.1"/>
    </source>
</evidence>
<dbReference type="EMBL" id="CP000471">
    <property type="protein sequence ID" value="ABK44196.1"/>
    <property type="molecule type" value="Genomic_DNA"/>
</dbReference>
<reference evidence="2 3" key="2">
    <citation type="journal article" date="2012" name="Int. J. Syst. Evol. Microbiol.">
        <title>Magnetococcus marinus gen. nov., sp. nov., a marine, magnetotactic bacterium that represents a novel lineage (Magnetococcaceae fam. nov.; Magnetococcales ord. nov.) at the base of the Alphaproteobacteria.</title>
        <authorList>
            <person name="Bazylinski D.A."/>
            <person name="Williams T.J."/>
            <person name="Lefevre C.T."/>
            <person name="Berg R.J."/>
            <person name="Zhang C.L."/>
            <person name="Bowser S.S."/>
            <person name="Dean A.J."/>
            <person name="Beveridge T.J."/>
        </authorList>
    </citation>
    <scope>NUCLEOTIDE SEQUENCE [LARGE SCALE GENOMIC DNA]</scope>
    <source>
        <strain evidence="3">ATCC BAA-1437 / JCM 17883 / MC-1</strain>
    </source>
</reference>
<accession>A0L8A3</accession>
<protein>
    <submittedName>
        <fullName evidence="2">Peptidase M15A</fullName>
    </submittedName>
</protein>
<dbReference type="Pfam" id="PF08291">
    <property type="entry name" value="Peptidase_M15_3"/>
    <property type="match status" value="1"/>
</dbReference>
<dbReference type="eggNOG" id="COG3108">
    <property type="taxonomic scope" value="Bacteria"/>
</dbReference>
<dbReference type="SUPFAM" id="SSF55166">
    <property type="entry name" value="Hedgehog/DD-peptidase"/>
    <property type="match status" value="1"/>
</dbReference>
<dbReference type="InterPro" id="IPR009045">
    <property type="entry name" value="Zn_M74/Hedgehog-like"/>
</dbReference>
<dbReference type="KEGG" id="mgm:Mmc1_1687"/>